<dbReference type="Proteomes" id="UP000502894">
    <property type="component" value="Chromosome"/>
</dbReference>
<gene>
    <name evidence="3" type="ORF">TUM19329_32500</name>
</gene>
<dbReference type="EMBL" id="AP022839">
    <property type="protein sequence ID" value="BCA96889.1"/>
    <property type="molecule type" value="Genomic_DNA"/>
</dbReference>
<feature type="coiled-coil region" evidence="1">
    <location>
        <begin position="122"/>
        <end position="149"/>
    </location>
</feature>
<keyword evidence="1" id="KW-0175">Coiled coil</keyword>
<sequence>MALSEIIIKDLVVYQTNTAICESNFHNLRQYLLERKPLSIVTSKINALLLEHGSADQQMLINSLTQIACEAQRNGDTQEAISDEQEKNNDHLLESRFKTELPVLERRMNQLELKCLHQQITCEQLRSQLREYKARLDQVSQEVERVQRERQMVHFRGTYIPYPPGNVHHHYPDFQFNPGILSESPGKCLPLSPD</sequence>
<organism evidence="3 4">
    <name type="scientific">Legionella antarctica</name>
    <dbReference type="NCBI Taxonomy" id="2708020"/>
    <lineage>
        <taxon>Bacteria</taxon>
        <taxon>Pseudomonadati</taxon>
        <taxon>Pseudomonadota</taxon>
        <taxon>Gammaproteobacteria</taxon>
        <taxon>Legionellales</taxon>
        <taxon>Legionellaceae</taxon>
        <taxon>Legionella</taxon>
    </lineage>
</organism>
<evidence type="ECO:0000313" key="4">
    <source>
        <dbReference type="Proteomes" id="UP000502894"/>
    </source>
</evidence>
<keyword evidence="4" id="KW-1185">Reference proteome</keyword>
<dbReference type="AlphaFoldDB" id="A0A6F8T8S8"/>
<reference evidence="3" key="1">
    <citation type="journal article" date="2020" name="Microbiol. Resour. Announc.">
        <title>Complete Genome Sequence of Novel Psychrotolerant Legionella Strain TUM19329, Isolated from Antarctic Lake Sediment.</title>
        <authorList>
            <person name="Shimada S."/>
            <person name="Nakai R."/>
            <person name="Aoki K."/>
            <person name="Shimoeda N."/>
            <person name="Ohno G."/>
            <person name="Miyazaki Y."/>
            <person name="Kudoh S."/>
            <person name="Imura S."/>
            <person name="Watanabe K."/>
            <person name="Ishii Y."/>
            <person name="Tateda K."/>
        </authorList>
    </citation>
    <scope>NUCLEOTIDE SEQUENCE [LARGE SCALE GENOMIC DNA]</scope>
    <source>
        <strain evidence="3">TUM19329</strain>
    </source>
</reference>
<feature type="domain" description="LegC3 N-terminal Legionellaceae" evidence="2">
    <location>
        <begin position="1"/>
        <end position="126"/>
    </location>
</feature>
<proteinExistence type="predicted"/>
<name>A0A6F8T8S8_9GAMM</name>
<evidence type="ECO:0000259" key="2">
    <source>
        <dbReference type="Pfam" id="PF18654"/>
    </source>
</evidence>
<evidence type="ECO:0000313" key="3">
    <source>
        <dbReference type="EMBL" id="BCA96889.1"/>
    </source>
</evidence>
<dbReference type="InterPro" id="IPR041357">
    <property type="entry name" value="LegC3_N_Legionellaceae"/>
</dbReference>
<dbReference type="KEGG" id="lant:TUM19329_32500"/>
<accession>A0A6F8T8S8</accession>
<protein>
    <recommendedName>
        <fullName evidence="2">LegC3 N-terminal Legionellaceae domain-containing protein</fullName>
    </recommendedName>
</protein>
<dbReference type="RefSeq" id="WP_173238120.1">
    <property type="nucleotide sequence ID" value="NZ_AP022839.1"/>
</dbReference>
<dbReference type="Pfam" id="PF18654">
    <property type="entry name" value="LegC3_N"/>
    <property type="match status" value="1"/>
</dbReference>
<evidence type="ECO:0000256" key="1">
    <source>
        <dbReference type="SAM" id="Coils"/>
    </source>
</evidence>